<dbReference type="SUPFAM" id="SSF55874">
    <property type="entry name" value="ATPase domain of HSP90 chaperone/DNA topoisomerase II/histidine kinase"/>
    <property type="match status" value="1"/>
</dbReference>
<dbReference type="PANTHER" id="PTHR45436:SF5">
    <property type="entry name" value="SENSOR HISTIDINE KINASE TRCS"/>
    <property type="match status" value="1"/>
</dbReference>
<keyword evidence="5 13" id="KW-0808">Transferase</keyword>
<dbReference type="GO" id="GO:0004673">
    <property type="term" value="F:protein histidine kinase activity"/>
    <property type="evidence" value="ECO:0007669"/>
    <property type="project" value="UniProtKB-EC"/>
</dbReference>
<comment type="subcellular location">
    <subcellularLocation>
        <location evidence="2">Membrane</location>
    </subcellularLocation>
</comment>
<dbReference type="InterPro" id="IPR005467">
    <property type="entry name" value="His_kinase_dom"/>
</dbReference>
<dbReference type="PROSITE" id="PS50885">
    <property type="entry name" value="HAMP"/>
    <property type="match status" value="1"/>
</dbReference>
<evidence type="ECO:0000259" key="12">
    <source>
        <dbReference type="PROSITE" id="PS50885"/>
    </source>
</evidence>
<protein>
    <recommendedName>
        <fullName evidence="3">histidine kinase</fullName>
        <ecNumber evidence="3">2.7.13.3</ecNumber>
    </recommendedName>
</protein>
<evidence type="ECO:0000256" key="9">
    <source>
        <dbReference type="ARBA" id="ARBA00023012"/>
    </source>
</evidence>
<dbReference type="Gene3D" id="6.10.340.10">
    <property type="match status" value="1"/>
</dbReference>
<evidence type="ECO:0000256" key="10">
    <source>
        <dbReference type="SAM" id="Phobius"/>
    </source>
</evidence>
<feature type="domain" description="HAMP" evidence="12">
    <location>
        <begin position="178"/>
        <end position="231"/>
    </location>
</feature>
<dbReference type="InterPro" id="IPR003661">
    <property type="entry name" value="HisK_dim/P_dom"/>
</dbReference>
<dbReference type="PANTHER" id="PTHR45436">
    <property type="entry name" value="SENSOR HISTIDINE KINASE YKOH"/>
    <property type="match status" value="1"/>
</dbReference>
<keyword evidence="14" id="KW-1185">Reference proteome</keyword>
<dbReference type="RefSeq" id="WP_311948436.1">
    <property type="nucleotide sequence ID" value="NZ_JAVLVU010000001.1"/>
</dbReference>
<accession>A0ABU3GRK4</accession>
<feature type="transmembrane region" description="Helical" evidence="10">
    <location>
        <begin position="7"/>
        <end position="30"/>
    </location>
</feature>
<evidence type="ECO:0000256" key="8">
    <source>
        <dbReference type="ARBA" id="ARBA00022989"/>
    </source>
</evidence>
<gene>
    <name evidence="13" type="ORF">QE417_001263</name>
</gene>
<dbReference type="InterPro" id="IPR003660">
    <property type="entry name" value="HAMP_dom"/>
</dbReference>
<dbReference type="Proteomes" id="UP001258315">
    <property type="component" value="Unassembled WGS sequence"/>
</dbReference>
<evidence type="ECO:0000256" key="3">
    <source>
        <dbReference type="ARBA" id="ARBA00012438"/>
    </source>
</evidence>
<dbReference type="Gene3D" id="3.30.565.10">
    <property type="entry name" value="Histidine kinase-like ATPase, C-terminal domain"/>
    <property type="match status" value="1"/>
</dbReference>
<keyword evidence="9" id="KW-0902">Two-component regulatory system</keyword>
<evidence type="ECO:0000256" key="7">
    <source>
        <dbReference type="ARBA" id="ARBA00022777"/>
    </source>
</evidence>
<reference evidence="14" key="1">
    <citation type="submission" date="2023-07" db="EMBL/GenBank/DDBJ databases">
        <title>Functional and genomic diversity of the sorghum phyllosphere microbiome.</title>
        <authorList>
            <person name="Shade A."/>
        </authorList>
    </citation>
    <scope>NUCLEOTIDE SEQUENCE [LARGE SCALE GENOMIC DNA]</scope>
    <source>
        <strain evidence="14">SORGH_AS_0422</strain>
    </source>
</reference>
<evidence type="ECO:0000256" key="6">
    <source>
        <dbReference type="ARBA" id="ARBA00022692"/>
    </source>
</evidence>
<proteinExistence type="predicted"/>
<keyword evidence="10" id="KW-0472">Membrane</keyword>
<sequence>MNLKQRFSLIFSSLFSVILAAVMLIVYFLFADFRQEEFFDRLAEKAETTARLFVDVKEIDYNLQKTIDRNSIRKLYNEQTAVFDEHKKLLYSSSDDFKLKWTSAELDEVKREGRVYQRNKQNEILGLYYNSEKKDYYVLISGTDTYGNRKLNYLKYLLIGAFVTGTTLVWLLSFSVSKKSLEPLDAFRKQIQEIADNELTIRLPKAKREDEINALANSFNQMMDRIDNAYSRQREFTSQASHELRTPVARIAAQVENMLQDDDLDQAIRIHLVSVAEDAFHLSEVISALISFAEVNNRRNAVQFKPARLDELIFAAAAENSASNPSFRLKFEIENTSSNETDIEIQADEVLLKIALLNLLKNAFLYSDNQLVECCIKQKNHSINVIITNTGPVPQVKDTSILFSTFYRGSNTNRQSGSGIGLSIVKRILEYHQATVFYHIIDSNTNQVIVTFLL</sequence>
<keyword evidence="4" id="KW-0597">Phosphoprotein</keyword>
<dbReference type="SMART" id="SM00387">
    <property type="entry name" value="HATPase_c"/>
    <property type="match status" value="1"/>
</dbReference>
<comment type="catalytic activity">
    <reaction evidence="1">
        <text>ATP + protein L-histidine = ADP + protein N-phospho-L-histidine.</text>
        <dbReference type="EC" id="2.7.13.3"/>
    </reaction>
</comment>
<evidence type="ECO:0000256" key="2">
    <source>
        <dbReference type="ARBA" id="ARBA00004370"/>
    </source>
</evidence>
<dbReference type="Pfam" id="PF00672">
    <property type="entry name" value="HAMP"/>
    <property type="match status" value="1"/>
</dbReference>
<dbReference type="SUPFAM" id="SSF47384">
    <property type="entry name" value="Homodimeric domain of signal transducing histidine kinase"/>
    <property type="match status" value="1"/>
</dbReference>
<dbReference type="CDD" id="cd06225">
    <property type="entry name" value="HAMP"/>
    <property type="match status" value="1"/>
</dbReference>
<dbReference type="InterPro" id="IPR003594">
    <property type="entry name" value="HATPase_dom"/>
</dbReference>
<dbReference type="SMART" id="SM00304">
    <property type="entry name" value="HAMP"/>
    <property type="match status" value="1"/>
</dbReference>
<comment type="caution">
    <text evidence="13">The sequence shown here is derived from an EMBL/GenBank/DDBJ whole genome shotgun (WGS) entry which is preliminary data.</text>
</comment>
<dbReference type="Pfam" id="PF02518">
    <property type="entry name" value="HATPase_c"/>
    <property type="match status" value="1"/>
</dbReference>
<evidence type="ECO:0000313" key="14">
    <source>
        <dbReference type="Proteomes" id="UP001258315"/>
    </source>
</evidence>
<evidence type="ECO:0000256" key="5">
    <source>
        <dbReference type="ARBA" id="ARBA00022679"/>
    </source>
</evidence>
<dbReference type="EC" id="2.7.13.3" evidence="3"/>
<dbReference type="EMBL" id="JAVLVU010000001">
    <property type="protein sequence ID" value="MDT3402191.1"/>
    <property type="molecule type" value="Genomic_DNA"/>
</dbReference>
<evidence type="ECO:0000256" key="4">
    <source>
        <dbReference type="ARBA" id="ARBA00022553"/>
    </source>
</evidence>
<dbReference type="Gene3D" id="1.10.287.130">
    <property type="match status" value="1"/>
</dbReference>
<dbReference type="InterPro" id="IPR036890">
    <property type="entry name" value="HATPase_C_sf"/>
</dbReference>
<name>A0ABU3GRK4_9SPHI</name>
<feature type="domain" description="Histidine kinase" evidence="11">
    <location>
        <begin position="239"/>
        <end position="454"/>
    </location>
</feature>
<dbReference type="InterPro" id="IPR036097">
    <property type="entry name" value="HisK_dim/P_sf"/>
</dbReference>
<dbReference type="PROSITE" id="PS50109">
    <property type="entry name" value="HIS_KIN"/>
    <property type="match status" value="1"/>
</dbReference>
<organism evidence="13 14">
    <name type="scientific">Mucilaginibacter terrae</name>
    <dbReference type="NCBI Taxonomy" id="1955052"/>
    <lineage>
        <taxon>Bacteria</taxon>
        <taxon>Pseudomonadati</taxon>
        <taxon>Bacteroidota</taxon>
        <taxon>Sphingobacteriia</taxon>
        <taxon>Sphingobacteriales</taxon>
        <taxon>Sphingobacteriaceae</taxon>
        <taxon>Mucilaginibacter</taxon>
    </lineage>
</organism>
<evidence type="ECO:0000256" key="1">
    <source>
        <dbReference type="ARBA" id="ARBA00000085"/>
    </source>
</evidence>
<keyword evidence="8 10" id="KW-1133">Transmembrane helix</keyword>
<evidence type="ECO:0000259" key="11">
    <source>
        <dbReference type="PROSITE" id="PS50109"/>
    </source>
</evidence>
<dbReference type="CDD" id="cd00082">
    <property type="entry name" value="HisKA"/>
    <property type="match status" value="1"/>
</dbReference>
<dbReference type="Pfam" id="PF00512">
    <property type="entry name" value="HisKA"/>
    <property type="match status" value="1"/>
</dbReference>
<dbReference type="SMART" id="SM00388">
    <property type="entry name" value="HisKA"/>
    <property type="match status" value="1"/>
</dbReference>
<keyword evidence="6 10" id="KW-0812">Transmembrane</keyword>
<evidence type="ECO:0000313" key="13">
    <source>
        <dbReference type="EMBL" id="MDT3402191.1"/>
    </source>
</evidence>
<dbReference type="SUPFAM" id="SSF158472">
    <property type="entry name" value="HAMP domain-like"/>
    <property type="match status" value="1"/>
</dbReference>
<keyword evidence="7 13" id="KW-0418">Kinase</keyword>
<dbReference type="InterPro" id="IPR050428">
    <property type="entry name" value="TCS_sensor_his_kinase"/>
</dbReference>